<dbReference type="EMBL" id="CP099837">
    <property type="protein sequence ID" value="USY22288.1"/>
    <property type="molecule type" value="Genomic_DNA"/>
</dbReference>
<organism evidence="1 2">
    <name type="scientific">Nocardiopsis exhalans</name>
    <dbReference type="NCBI Taxonomy" id="163604"/>
    <lineage>
        <taxon>Bacteria</taxon>
        <taxon>Bacillati</taxon>
        <taxon>Actinomycetota</taxon>
        <taxon>Actinomycetes</taxon>
        <taxon>Streptosporangiales</taxon>
        <taxon>Nocardiopsidaceae</taxon>
        <taxon>Nocardiopsis</taxon>
    </lineage>
</organism>
<accession>A0ABY5DGW4</accession>
<evidence type="ECO:0000313" key="1">
    <source>
        <dbReference type="EMBL" id="USY22288.1"/>
    </source>
</evidence>
<protein>
    <recommendedName>
        <fullName evidence="3">Polyhydroxybutyrate depolymerase</fullName>
    </recommendedName>
</protein>
<reference evidence="1" key="1">
    <citation type="submission" date="2022-06" db="EMBL/GenBank/DDBJ databases">
        <authorList>
            <person name="Ping M."/>
        </authorList>
    </citation>
    <scope>NUCLEOTIDE SEQUENCE</scope>
    <source>
        <strain evidence="1">JCM11759T</strain>
    </source>
</reference>
<gene>
    <name evidence="1" type="ORF">NE857_12160</name>
</gene>
<dbReference type="InterPro" id="IPR029058">
    <property type="entry name" value="AB_hydrolase_fold"/>
</dbReference>
<dbReference type="SUPFAM" id="SSF53474">
    <property type="entry name" value="alpha/beta-Hydrolases"/>
    <property type="match status" value="1"/>
</dbReference>
<dbReference type="Gene3D" id="3.40.50.1820">
    <property type="entry name" value="alpha/beta hydrolase"/>
    <property type="match status" value="1"/>
</dbReference>
<dbReference type="RefSeq" id="WP_254421074.1">
    <property type="nucleotide sequence ID" value="NZ_BAAAJB010000046.1"/>
</dbReference>
<keyword evidence="2" id="KW-1185">Reference proteome</keyword>
<dbReference type="Proteomes" id="UP001055940">
    <property type="component" value="Chromosome"/>
</dbReference>
<evidence type="ECO:0000313" key="2">
    <source>
        <dbReference type="Proteomes" id="UP001055940"/>
    </source>
</evidence>
<proteinExistence type="predicted"/>
<sequence length="257" mass="27435">MEKLTIQVGADRRSYRYIAPTEPKPGAPLLLALHGTTQTGAAMRRFSGRTLDALAGTVGADLVYLDGYRRAWNDGRITKTSAAQKKDIDDVAFIRAVIDLFDRPAVVIGYSNGGQMLHRFIRETRGHLSGAVFIAAGLPVSEDFALNDTAPDEVPVLLLQGTGDKVMPADGGATSLFGSARGPIRSALDTAAAYAGGAEPTVTRSATSTRYDWARVRLITQTGAGHVIPNRRTAPPIVGPSHHDIDTGEEIRDFLAL</sequence>
<evidence type="ECO:0008006" key="3">
    <source>
        <dbReference type="Google" id="ProtNLM"/>
    </source>
</evidence>
<name>A0ABY5DGW4_9ACTN</name>